<dbReference type="InterPro" id="IPR023765">
    <property type="entry name" value="SBP_5_CS"/>
</dbReference>
<dbReference type="PANTHER" id="PTHR30290">
    <property type="entry name" value="PERIPLASMIC BINDING COMPONENT OF ABC TRANSPORTER"/>
    <property type="match status" value="1"/>
</dbReference>
<dbReference type="Gene3D" id="3.40.190.10">
    <property type="entry name" value="Periplasmic binding protein-like II"/>
    <property type="match status" value="1"/>
</dbReference>
<dbReference type="SUPFAM" id="SSF53850">
    <property type="entry name" value="Periplasmic binding protein-like II"/>
    <property type="match status" value="1"/>
</dbReference>
<gene>
    <name evidence="7" type="ORF">SAMN06296010_0924</name>
</gene>
<sequence length="512" mass="55113">MHPKETTMFRWKRLVAVAAVVALGLTGCSASPSDSGGSAGTLTIGGIVQASTFAAAQSNWANESPYMQAVYDTILTADTKGEVQPGLATKWEYNEDKTVLTLTLRDDVKFTDGTALDAEAVAQNLVRFRDGAGPNASYLVDMTDAVATDAKTVTITLKAANPALLTYLTQNAGLVEAPSAFDSADIQTVPVGSGPYTLDTAATVIGTSYVFNKNPDYWKPENQHYDKIVMNVYTDPTALLNAVKGGQVNATNTVNNNDIAQMEASGFTSNPLELNWAGLTLMDRDGTVDPALSNVKVRQAINYAFDKDAMLKTVENGFGTPTTQVFPERSAAYDKSLDSAYDYDPAKAKELLAEAGYADGVTIQMPSSPLLGASTFTLIQQQLADVGITVEYGEPGNNFIADVLTPKYPVVYIPLQQGGDWELIQFLISPTATFNPYHTSDDTVNGYIATVQNGTEEESAQAAKDLNKYLVDNAWFAPWYRTQSTYMTDANTSVVMQPGNAVPYLWNITPKA</sequence>
<evidence type="ECO:0000256" key="4">
    <source>
        <dbReference type="ARBA" id="ARBA00022729"/>
    </source>
</evidence>
<dbReference type="Proteomes" id="UP000193244">
    <property type="component" value="Unassembled WGS sequence"/>
</dbReference>
<dbReference type="InterPro" id="IPR039424">
    <property type="entry name" value="SBP_5"/>
</dbReference>
<dbReference type="GO" id="GO:0015833">
    <property type="term" value="P:peptide transport"/>
    <property type="evidence" value="ECO:0007669"/>
    <property type="project" value="TreeGrafter"/>
</dbReference>
<keyword evidence="3" id="KW-0813">Transport</keyword>
<keyword evidence="4 5" id="KW-0732">Signal</keyword>
<accession>A0A1X7IVE2</accession>
<dbReference type="PROSITE" id="PS51257">
    <property type="entry name" value="PROKAR_LIPOPROTEIN"/>
    <property type="match status" value="1"/>
</dbReference>
<dbReference type="Gene3D" id="3.10.105.10">
    <property type="entry name" value="Dipeptide-binding Protein, Domain 3"/>
    <property type="match status" value="1"/>
</dbReference>
<dbReference type="GO" id="GO:0043190">
    <property type="term" value="C:ATP-binding cassette (ABC) transporter complex"/>
    <property type="evidence" value="ECO:0007669"/>
    <property type="project" value="InterPro"/>
</dbReference>
<dbReference type="Pfam" id="PF00496">
    <property type="entry name" value="SBP_bac_5"/>
    <property type="match status" value="1"/>
</dbReference>
<dbReference type="InterPro" id="IPR000914">
    <property type="entry name" value="SBP_5_dom"/>
</dbReference>
<dbReference type="GO" id="GO:1904680">
    <property type="term" value="F:peptide transmembrane transporter activity"/>
    <property type="evidence" value="ECO:0007669"/>
    <property type="project" value="TreeGrafter"/>
</dbReference>
<dbReference type="AlphaFoldDB" id="A0A1X7IVE2"/>
<dbReference type="InterPro" id="IPR030678">
    <property type="entry name" value="Peptide/Ni-bd"/>
</dbReference>
<protein>
    <submittedName>
        <fullName evidence="7">Peptide/nickel transport system substrate-binding protein</fullName>
    </submittedName>
</protein>
<reference evidence="8" key="1">
    <citation type="submission" date="2017-04" db="EMBL/GenBank/DDBJ databases">
        <authorList>
            <person name="Varghese N."/>
            <person name="Submissions S."/>
        </authorList>
    </citation>
    <scope>NUCLEOTIDE SEQUENCE [LARGE SCALE GENOMIC DNA]</scope>
    <source>
        <strain evidence="8">VKM Ac-2510</strain>
    </source>
</reference>
<keyword evidence="8" id="KW-1185">Reference proteome</keyword>
<feature type="chain" id="PRO_5012755957" evidence="5">
    <location>
        <begin position="31"/>
        <end position="512"/>
    </location>
</feature>
<organism evidence="7 8">
    <name type="scientific">Agreia pratensis</name>
    <dbReference type="NCBI Taxonomy" id="150121"/>
    <lineage>
        <taxon>Bacteria</taxon>
        <taxon>Bacillati</taxon>
        <taxon>Actinomycetota</taxon>
        <taxon>Actinomycetes</taxon>
        <taxon>Micrococcales</taxon>
        <taxon>Microbacteriaceae</taxon>
        <taxon>Agreia</taxon>
    </lineage>
</organism>
<comment type="subcellular location">
    <subcellularLocation>
        <location evidence="1">Cell membrane</location>
        <topology evidence="1">Lipid-anchor</topology>
    </subcellularLocation>
</comment>
<dbReference type="PROSITE" id="PS01040">
    <property type="entry name" value="SBP_BACTERIAL_5"/>
    <property type="match status" value="1"/>
</dbReference>
<evidence type="ECO:0000313" key="8">
    <source>
        <dbReference type="Proteomes" id="UP000193244"/>
    </source>
</evidence>
<feature type="domain" description="Solute-binding protein family 5" evidence="6">
    <location>
        <begin position="82"/>
        <end position="422"/>
    </location>
</feature>
<evidence type="ECO:0000259" key="6">
    <source>
        <dbReference type="Pfam" id="PF00496"/>
    </source>
</evidence>
<dbReference type="STRING" id="150121.SAMN06296010_0924"/>
<name>A0A1X7IVE2_9MICO</name>
<dbReference type="PIRSF" id="PIRSF002741">
    <property type="entry name" value="MppA"/>
    <property type="match status" value="1"/>
</dbReference>
<evidence type="ECO:0000256" key="5">
    <source>
        <dbReference type="SAM" id="SignalP"/>
    </source>
</evidence>
<comment type="similarity">
    <text evidence="2">Belongs to the bacterial solute-binding protein 5 family.</text>
</comment>
<feature type="signal peptide" evidence="5">
    <location>
        <begin position="1"/>
        <end position="30"/>
    </location>
</feature>
<evidence type="ECO:0000256" key="1">
    <source>
        <dbReference type="ARBA" id="ARBA00004193"/>
    </source>
</evidence>
<proteinExistence type="inferred from homology"/>
<dbReference type="EMBL" id="FXAY01000001">
    <property type="protein sequence ID" value="SMG19043.1"/>
    <property type="molecule type" value="Genomic_DNA"/>
</dbReference>
<evidence type="ECO:0000256" key="2">
    <source>
        <dbReference type="ARBA" id="ARBA00005695"/>
    </source>
</evidence>
<evidence type="ECO:0000256" key="3">
    <source>
        <dbReference type="ARBA" id="ARBA00022448"/>
    </source>
</evidence>
<evidence type="ECO:0000313" key="7">
    <source>
        <dbReference type="EMBL" id="SMG19043.1"/>
    </source>
</evidence>
<dbReference type="PANTHER" id="PTHR30290:SF9">
    <property type="entry name" value="OLIGOPEPTIDE-BINDING PROTEIN APPA"/>
    <property type="match status" value="1"/>
</dbReference>
<dbReference type="GO" id="GO:0042597">
    <property type="term" value="C:periplasmic space"/>
    <property type="evidence" value="ECO:0007669"/>
    <property type="project" value="UniProtKB-ARBA"/>
</dbReference>